<name>A0ABU2Y6Y3_9FLAO</name>
<dbReference type="EMBL" id="JAVRHV010000007">
    <property type="protein sequence ID" value="MDT0553972.1"/>
    <property type="molecule type" value="Genomic_DNA"/>
</dbReference>
<evidence type="ECO:0000313" key="1">
    <source>
        <dbReference type="EMBL" id="MDT0553972.1"/>
    </source>
</evidence>
<gene>
    <name evidence="1" type="ORF">RM519_11990</name>
</gene>
<feature type="non-terminal residue" evidence="1">
    <location>
        <position position="1"/>
    </location>
</feature>
<reference evidence="1 2" key="1">
    <citation type="submission" date="2023-09" db="EMBL/GenBank/DDBJ databases">
        <authorList>
            <person name="Rey-Velasco X."/>
        </authorList>
    </citation>
    <scope>NUCLEOTIDE SEQUENCE [LARGE SCALE GENOMIC DNA]</scope>
    <source>
        <strain evidence="1 2">P050</strain>
    </source>
</reference>
<proteinExistence type="predicted"/>
<sequence>AVNDNGTPDNPTDDGIDYTPFVNYHGLDSFEYEIEDANGDTSRATVLIEVIPVNDLPTAVDDTLTVDEDSMDTRINVLVNDDFGGDGPNTGGITLPEGSVTGQDDTGQVNPTSNDGLITVDDNGTPNDPTDDTILYSPAPNYNGLDEFNYAITDGNGDVSIATVYITVNAINDLPIAEIDFLLTVEDAPLTTINVTENDDFGGDGPSSTPITIASGTSSAGGVIAVNDNGTPTDPTDDGIDYTPMANYFGNDSFEYTITDSDGDTSTTPVYLYLDAVNDLPMAEDDSATVIEDSGITVIDVTSNDDFGGDGQNLGSIIIGISTTPNGSDISVNSNGTPDDPSDDKIDYTPALDFNGTDSFDYTITDSDGDTSTAIVRVTVTPVIDVKNDIIFTNEDTPEIIDILGNDNDISNTTTITVIPPVGGVVDIDTNNTPTILDDVFTYTPVEDYNGLDLFSYEVCESGDCYSTEVLISIKPKLDVEDDFYLIKTNTINPLPLFENDNDIPHDGSIVFTNPGNGVLVYDDRGTPNNPSDDLFTYTPNTDFVGEDMLEYTVCDVDNPSYCETGTVTILVAYAGANDDEIEVDEDGIVDIFMLQNDLDIPQTGRISFEDPTSGVVELMNNGTIDDQRDDYFVYKPNVDFNGSDSFMYTVCDQGEYCTSAMVNITVNPILDVIDDIAETNENSSIDISIFGNDNDIPVIGTLSLSAPNLGVAEIVDNGTANDISDDYVSYTPNDGLYGNDSFTYTVCDNNGNCGTAMVSILIIPNIILSNDQVVTEYETPIDIFILDNDEFVPSDGLIAFTNPSNGVLSINDNNTLTDTSDDFVEYTPNDRFYGFDEFTYTITDVNDPNNSATATVSIEVLLPTTFVLPNEPGSNNKGFGFSPNGDGQNDVLRIHSYNGEVFIEELYPNFSVEIFNRWGDRLYEYSHTGGSNTPQPGWDGTSQGKRNLGAREVLPTGTYFYTVFFNDGIREPYSGWIYLSK</sequence>
<dbReference type="Gene3D" id="2.60.40.3440">
    <property type="match status" value="8"/>
</dbReference>
<organism evidence="1 2">
    <name type="scientific">Urechidicola vernalis</name>
    <dbReference type="NCBI Taxonomy" id="3075600"/>
    <lineage>
        <taxon>Bacteria</taxon>
        <taxon>Pseudomonadati</taxon>
        <taxon>Bacteroidota</taxon>
        <taxon>Flavobacteriia</taxon>
        <taxon>Flavobacteriales</taxon>
        <taxon>Flavobacteriaceae</taxon>
        <taxon>Urechidicola</taxon>
    </lineage>
</organism>
<accession>A0ABU2Y6Y3</accession>
<dbReference type="InterPro" id="IPR026341">
    <property type="entry name" value="T9SS_type_B"/>
</dbReference>
<keyword evidence="2" id="KW-1185">Reference proteome</keyword>
<dbReference type="Pfam" id="PF17963">
    <property type="entry name" value="Big_9"/>
    <property type="match status" value="9"/>
</dbReference>
<dbReference type="RefSeq" id="WP_311594057.1">
    <property type="nucleotide sequence ID" value="NZ_JAVRHV010000007.1"/>
</dbReference>
<comment type="caution">
    <text evidence="1">The sequence shown here is derived from an EMBL/GenBank/DDBJ whole genome shotgun (WGS) entry which is preliminary data.</text>
</comment>
<dbReference type="Pfam" id="PF13585">
    <property type="entry name" value="CHU_C"/>
    <property type="match status" value="1"/>
</dbReference>
<evidence type="ECO:0000313" key="2">
    <source>
        <dbReference type="Proteomes" id="UP001252186"/>
    </source>
</evidence>
<protein>
    <submittedName>
        <fullName evidence="1">Tandem-95 repeat protein</fullName>
    </submittedName>
</protein>
<dbReference type="Proteomes" id="UP001252186">
    <property type="component" value="Unassembled WGS sequence"/>
</dbReference>
<dbReference type="NCBIfam" id="TIGR04131">
    <property type="entry name" value="Bac_Flav_CTERM"/>
    <property type="match status" value="1"/>
</dbReference>
<dbReference type="NCBIfam" id="NF012211">
    <property type="entry name" value="tand_rpt_95"/>
    <property type="match status" value="6"/>
</dbReference>